<keyword evidence="6 10" id="KW-1133">Transmembrane helix</keyword>
<dbReference type="InterPro" id="IPR004837">
    <property type="entry name" value="NaCa_Exmemb"/>
</dbReference>
<dbReference type="Pfam" id="PF01699">
    <property type="entry name" value="Na_Ca_ex"/>
    <property type="match status" value="2"/>
</dbReference>
<feature type="transmembrane region" description="Helical" evidence="10">
    <location>
        <begin position="412"/>
        <end position="432"/>
    </location>
</feature>
<evidence type="ECO:0000256" key="8">
    <source>
        <dbReference type="ARBA" id="ARBA00033627"/>
    </source>
</evidence>
<dbReference type="Gene3D" id="1.20.1420.30">
    <property type="entry name" value="NCX, central ion-binding region"/>
    <property type="match status" value="2"/>
</dbReference>
<dbReference type="InterPro" id="IPR004481">
    <property type="entry name" value="K/Na/Ca-exchanger"/>
</dbReference>
<evidence type="ECO:0000256" key="9">
    <source>
        <dbReference type="SAM" id="MobiDB-lite"/>
    </source>
</evidence>
<evidence type="ECO:0000256" key="2">
    <source>
        <dbReference type="ARBA" id="ARBA00005364"/>
    </source>
</evidence>
<organism evidence="12 13">
    <name type="scientific">Sinocyclocheilus grahami</name>
    <name type="common">Dianchi golden-line fish</name>
    <name type="synonym">Barbus grahami</name>
    <dbReference type="NCBI Taxonomy" id="75366"/>
    <lineage>
        <taxon>Eukaryota</taxon>
        <taxon>Metazoa</taxon>
        <taxon>Chordata</taxon>
        <taxon>Craniata</taxon>
        <taxon>Vertebrata</taxon>
        <taxon>Euteleostomi</taxon>
        <taxon>Actinopterygii</taxon>
        <taxon>Neopterygii</taxon>
        <taxon>Teleostei</taxon>
        <taxon>Ostariophysi</taxon>
        <taxon>Cypriniformes</taxon>
        <taxon>Cyprinidae</taxon>
        <taxon>Cyprininae</taxon>
        <taxon>Sinocyclocheilus</taxon>
    </lineage>
</organism>
<evidence type="ECO:0000256" key="7">
    <source>
        <dbReference type="ARBA" id="ARBA00023136"/>
    </source>
</evidence>
<keyword evidence="4" id="KW-0813">Transport</keyword>
<keyword evidence="5 10" id="KW-0812">Transmembrane</keyword>
<dbReference type="FunFam" id="1.20.1420.30:FF:000005">
    <property type="entry name" value="sodium/potassium/calcium exchanger 3 isoform X1"/>
    <property type="match status" value="1"/>
</dbReference>
<accession>A0A672PD59</accession>
<protein>
    <submittedName>
        <fullName evidence="12">Solute carrier family 24 member 3</fullName>
    </submittedName>
</protein>
<feature type="transmembrane region" description="Helical" evidence="10">
    <location>
        <begin position="164"/>
        <end position="182"/>
    </location>
</feature>
<dbReference type="GO" id="GO:0006874">
    <property type="term" value="P:intracellular calcium ion homeostasis"/>
    <property type="evidence" value="ECO:0007669"/>
    <property type="project" value="TreeGrafter"/>
</dbReference>
<feature type="compositionally biased region" description="Acidic residues" evidence="9">
    <location>
        <begin position="249"/>
        <end position="263"/>
    </location>
</feature>
<sequence>MCVFVFCAGIHEFPDDIFTNQERMEGAIALHVLCAMYMFYALALVCDDYFVPSLEKICERLHLSEDVAGATFMAAGSSAPELFTSVIGVFITKGDVGVGTIVGSAVFNVLCIIGVCGIFTAQVLITLHMNTYPKAVLVIYATFSLLRWESLTLTLLYIKSCVQLLGVHLNFCIVVLPLLANFHRKPSVLMVDELLSAYPHQLSFSEAGMRIMITSHFSPRTRLTMASRMLITERQRLINSRFSNGDSEVSNDEEEEDEEDDNEGPYVPFRCPGGGFNKLKWLLAWPLSLLLFLTVPNCSTPRWERWYMVSFIISTLWIAFFSYIMVWMVTVIGYTMGIPDVIMGITFLAAGTSVPDCLASLIVARQGMGDMAVSNSIGSNVFDILIGLGLPWTLQTLAIDYGSTIHLNSKGLIFSVVLLLASVFLTVLGVHLNKWKLDKRLGFVCLLMYAVFLCFSILIEFNIFTFVNLPTCREE</sequence>
<dbReference type="Ensembl" id="ENSSGRT00000062939.1">
    <property type="protein sequence ID" value="ENSSGRP00000058987.1"/>
    <property type="gene ID" value="ENSSGRG00000030529.1"/>
</dbReference>
<feature type="transmembrane region" description="Helical" evidence="10">
    <location>
        <begin position="137"/>
        <end position="158"/>
    </location>
</feature>
<dbReference type="PANTHER" id="PTHR10846:SF42">
    <property type="entry name" value="SODIUM_POTASSIUM_CALCIUM EXCHANGER 3"/>
    <property type="match status" value="1"/>
</dbReference>
<name>A0A672PD59_SINGR</name>
<keyword evidence="3" id="KW-0050">Antiport</keyword>
<comment type="catalytic activity">
    <reaction evidence="8">
        <text>Ca(2+)(out) + K(+)(out) + 4 Na(+)(in) = Ca(2+)(in) + K(+)(in) + 4 Na(+)(out)</text>
        <dbReference type="Rhea" id="RHEA:69967"/>
        <dbReference type="ChEBI" id="CHEBI:29101"/>
        <dbReference type="ChEBI" id="CHEBI:29103"/>
        <dbReference type="ChEBI" id="CHEBI:29108"/>
    </reaction>
</comment>
<evidence type="ECO:0000313" key="12">
    <source>
        <dbReference type="Ensembl" id="ENSSGRP00000058987.1"/>
    </source>
</evidence>
<evidence type="ECO:0000256" key="5">
    <source>
        <dbReference type="ARBA" id="ARBA00022692"/>
    </source>
</evidence>
<keyword evidence="4" id="KW-0406">Ion transport</keyword>
<keyword evidence="4" id="KW-0109">Calcium transport</keyword>
<proteinExistence type="inferred from homology"/>
<keyword evidence="13" id="KW-1185">Reference proteome</keyword>
<feature type="domain" description="Sodium/calcium exchanger membrane region" evidence="11">
    <location>
        <begin position="307"/>
        <end position="457"/>
    </location>
</feature>
<dbReference type="GO" id="GO:0008273">
    <property type="term" value="F:calcium, potassium:sodium antiporter activity"/>
    <property type="evidence" value="ECO:0007669"/>
    <property type="project" value="TreeGrafter"/>
</dbReference>
<feature type="domain" description="Sodium/calcium exchanger membrane region" evidence="11">
    <location>
        <begin position="33"/>
        <end position="159"/>
    </location>
</feature>
<gene>
    <name evidence="12" type="primary">slc24a3</name>
</gene>
<feature type="transmembrane region" description="Helical" evidence="10">
    <location>
        <begin position="371"/>
        <end position="392"/>
    </location>
</feature>
<evidence type="ECO:0000256" key="10">
    <source>
        <dbReference type="SAM" id="Phobius"/>
    </source>
</evidence>
<dbReference type="GO" id="GO:0005886">
    <property type="term" value="C:plasma membrane"/>
    <property type="evidence" value="ECO:0007669"/>
    <property type="project" value="TreeGrafter"/>
</dbReference>
<evidence type="ECO:0000256" key="1">
    <source>
        <dbReference type="ARBA" id="ARBA00004141"/>
    </source>
</evidence>
<feature type="transmembrane region" description="Helical" evidence="10">
    <location>
        <begin position="306"/>
        <end position="329"/>
    </location>
</feature>
<dbReference type="InterPro" id="IPR044880">
    <property type="entry name" value="NCX_ion-bd_dom_sf"/>
</dbReference>
<feature type="transmembrane region" description="Helical" evidence="10">
    <location>
        <begin position="97"/>
        <end position="125"/>
    </location>
</feature>
<feature type="transmembrane region" description="Helical" evidence="10">
    <location>
        <begin position="28"/>
        <end position="46"/>
    </location>
</feature>
<feature type="region of interest" description="Disordered" evidence="9">
    <location>
        <begin position="243"/>
        <end position="265"/>
    </location>
</feature>
<dbReference type="PANTHER" id="PTHR10846">
    <property type="entry name" value="SODIUM/POTASSIUM/CALCIUM EXCHANGER"/>
    <property type="match status" value="1"/>
</dbReference>
<dbReference type="Proteomes" id="UP000472262">
    <property type="component" value="Unassembled WGS sequence"/>
</dbReference>
<evidence type="ECO:0000256" key="3">
    <source>
        <dbReference type="ARBA" id="ARBA00022449"/>
    </source>
</evidence>
<reference evidence="12" key="2">
    <citation type="submission" date="2025-09" db="UniProtKB">
        <authorList>
            <consortium name="Ensembl"/>
        </authorList>
    </citation>
    <scope>IDENTIFICATION</scope>
</reference>
<evidence type="ECO:0000313" key="13">
    <source>
        <dbReference type="Proteomes" id="UP000472262"/>
    </source>
</evidence>
<evidence type="ECO:0000256" key="6">
    <source>
        <dbReference type="ARBA" id="ARBA00022989"/>
    </source>
</evidence>
<reference evidence="12" key="1">
    <citation type="submission" date="2025-08" db="UniProtKB">
        <authorList>
            <consortium name="Ensembl"/>
        </authorList>
    </citation>
    <scope>IDENTIFICATION</scope>
</reference>
<dbReference type="AlphaFoldDB" id="A0A672PD59"/>
<keyword evidence="7 10" id="KW-0472">Membrane</keyword>
<keyword evidence="4" id="KW-0106">Calcium</keyword>
<feature type="transmembrane region" description="Helical" evidence="10">
    <location>
        <begin position="341"/>
        <end position="364"/>
    </location>
</feature>
<evidence type="ECO:0000259" key="11">
    <source>
        <dbReference type="Pfam" id="PF01699"/>
    </source>
</evidence>
<evidence type="ECO:0000256" key="4">
    <source>
        <dbReference type="ARBA" id="ARBA00022568"/>
    </source>
</evidence>
<dbReference type="GO" id="GO:0005262">
    <property type="term" value="F:calcium channel activity"/>
    <property type="evidence" value="ECO:0007669"/>
    <property type="project" value="TreeGrafter"/>
</dbReference>
<comment type="similarity">
    <text evidence="2">Belongs to the Ca(2+):cation antiporter (CaCA) (TC 2.A.19) family. SLC24A subfamily.</text>
</comment>
<dbReference type="NCBIfam" id="TIGR00367">
    <property type="entry name" value="calcium/sodium antiporter"/>
    <property type="match status" value="1"/>
</dbReference>
<feature type="transmembrane region" description="Helical" evidence="10">
    <location>
        <begin position="444"/>
        <end position="467"/>
    </location>
</feature>
<feature type="transmembrane region" description="Helical" evidence="10">
    <location>
        <begin position="67"/>
        <end position="91"/>
    </location>
</feature>
<comment type="subcellular location">
    <subcellularLocation>
        <location evidence="1">Membrane</location>
        <topology evidence="1">Multi-pass membrane protein</topology>
    </subcellularLocation>
</comment>
<dbReference type="FunFam" id="1.20.1420.30:FF:000037">
    <property type="entry name" value="Predicted protein"/>
    <property type="match status" value="1"/>
</dbReference>